<sequence length="844" mass="93042">MAEALHIAESLARDGELDEAAACLRSSEAVIRKECREAGPSELAAVRHLVIEGYIRKDRCEAACCFALEEIKERTSAEGLRSESLELLLHALHQGQLYSRAVELLQSMCQPGVRAPSDQVFNSMLDATVRTRSWSEAWEVLDLLLKCGRKADKYFVSILTKSLESSNDRRWVRRGISLVEKFIEQQREDVDEIVFNSLLNVLGQNGDMAKLQQTLNKMNEYAVAPSAVTYGTVVKAYGRARDTESVLRVWNQMRNRCLGINPVTCGCVLDACVKCNSLDKAMAIFEEMRLQGMHKNTVLYATLIKGLAKIRDLPTAMQLYRDMRVEGVPCNLVTFNSLMDVCVRCGDLQTAAVFLQDMMQMQIEPDLITFSTLIKGYSRIGEVHKALALSRELKARGLKCDEIMYNGLIDGCAKARRLQDGLDVFEDMLRSRVQPSHITFSILVKLYFEAGQVEEAFRLVEEMQPKYRCLHWRTVYTALLRCTCQTGRPALAHAAQLLTDLASSKNSKLPDQVMVSSLLTACVQHGDLESMARLVREFATGSRRNCAVGLDNLKHCFEALGGANEALGHELLEYLRERSFPSGHVAMLEASLAAGKDHPGWSQVRTGSHQASDQLQGSGMTAQYSGQQYAVSEMQQFPVPMYSDMYSWDQSMTMYAAGEHPFYAPQHDAAAACAALTAYHQHMARYAAAAAAAAYPECAIMPPFLPSLGAEAPARTAATGALTYYYCEVPQVSPAIEPMPAADPAVHKGIAQEGKQDVPTKPSASPAKAMPAALSPLPAGPVSPSSAREVSETPGAMLSEKAVAGKENARKIKDKAYWKAKGRQNKENIHGLRERQQVHGHCDA</sequence>
<name>A0AA36JKY3_9DINO</name>
<comment type="caution">
    <text evidence="5">The sequence shown here is derived from an EMBL/GenBank/DDBJ whole genome shotgun (WGS) entry which is preliminary data.</text>
</comment>
<evidence type="ECO:0000256" key="3">
    <source>
        <dbReference type="SAM" id="MobiDB-lite"/>
    </source>
</evidence>
<dbReference type="Pfam" id="PF12854">
    <property type="entry name" value="PPR_1"/>
    <property type="match status" value="1"/>
</dbReference>
<evidence type="ECO:0000313" key="6">
    <source>
        <dbReference type="Proteomes" id="UP001178507"/>
    </source>
</evidence>
<protein>
    <recommendedName>
        <fullName evidence="4">PROP1-like PPR domain-containing protein</fullName>
    </recommendedName>
</protein>
<dbReference type="NCBIfam" id="TIGR00756">
    <property type="entry name" value="PPR"/>
    <property type="match status" value="8"/>
</dbReference>
<feature type="repeat" description="PPR" evidence="2">
    <location>
        <begin position="296"/>
        <end position="330"/>
    </location>
</feature>
<feature type="repeat" description="PPR" evidence="2">
    <location>
        <begin position="331"/>
        <end position="365"/>
    </location>
</feature>
<feature type="repeat" description="PPR" evidence="2">
    <location>
        <begin position="401"/>
        <end position="435"/>
    </location>
</feature>
<feature type="compositionally biased region" description="Low complexity" evidence="3">
    <location>
        <begin position="762"/>
        <end position="787"/>
    </location>
</feature>
<dbReference type="Pfam" id="PF13812">
    <property type="entry name" value="PPR_3"/>
    <property type="match status" value="1"/>
</dbReference>
<dbReference type="EMBL" id="CAUJNA010003670">
    <property type="protein sequence ID" value="CAJ1407400.1"/>
    <property type="molecule type" value="Genomic_DNA"/>
</dbReference>
<dbReference type="InterPro" id="IPR002885">
    <property type="entry name" value="PPR_rpt"/>
</dbReference>
<dbReference type="InterPro" id="IPR011990">
    <property type="entry name" value="TPR-like_helical_dom_sf"/>
</dbReference>
<feature type="repeat" description="PPR" evidence="2">
    <location>
        <begin position="261"/>
        <end position="295"/>
    </location>
</feature>
<feature type="domain" description="PROP1-like PPR" evidence="4">
    <location>
        <begin position="269"/>
        <end position="415"/>
    </location>
</feature>
<feature type="repeat" description="PPR" evidence="2">
    <location>
        <begin position="191"/>
        <end position="225"/>
    </location>
</feature>
<keyword evidence="6" id="KW-1185">Reference proteome</keyword>
<proteinExistence type="predicted"/>
<dbReference type="Proteomes" id="UP001178507">
    <property type="component" value="Unassembled WGS sequence"/>
</dbReference>
<dbReference type="AlphaFoldDB" id="A0AA36JKY3"/>
<dbReference type="Pfam" id="PF01535">
    <property type="entry name" value="PPR"/>
    <property type="match status" value="1"/>
</dbReference>
<feature type="repeat" description="PPR" evidence="2">
    <location>
        <begin position="226"/>
        <end position="256"/>
    </location>
</feature>
<feature type="repeat" description="PPR" evidence="2">
    <location>
        <begin position="436"/>
        <end position="466"/>
    </location>
</feature>
<feature type="region of interest" description="Disordered" evidence="3">
    <location>
        <begin position="751"/>
        <end position="794"/>
    </location>
</feature>
<evidence type="ECO:0000256" key="1">
    <source>
        <dbReference type="ARBA" id="ARBA00022737"/>
    </source>
</evidence>
<dbReference type="PANTHER" id="PTHR47936:SF1">
    <property type="entry name" value="PENTATRICOPEPTIDE REPEAT-CONTAINING PROTEIN GUN1, CHLOROPLASTIC"/>
    <property type="match status" value="1"/>
</dbReference>
<feature type="repeat" description="PPR" evidence="2">
    <location>
        <begin position="366"/>
        <end position="400"/>
    </location>
</feature>
<gene>
    <name evidence="5" type="ORF">EVOR1521_LOCUS29103</name>
</gene>
<reference evidence="5" key="1">
    <citation type="submission" date="2023-08" db="EMBL/GenBank/DDBJ databases">
        <authorList>
            <person name="Chen Y."/>
            <person name="Shah S."/>
            <person name="Dougan E. K."/>
            <person name="Thang M."/>
            <person name="Chan C."/>
        </authorList>
    </citation>
    <scope>NUCLEOTIDE SEQUENCE</scope>
</reference>
<evidence type="ECO:0000313" key="5">
    <source>
        <dbReference type="EMBL" id="CAJ1407400.1"/>
    </source>
</evidence>
<evidence type="ECO:0000256" key="2">
    <source>
        <dbReference type="PROSITE-ProRule" id="PRU00708"/>
    </source>
</evidence>
<dbReference type="PANTHER" id="PTHR47936">
    <property type="entry name" value="PPR_LONG DOMAIN-CONTAINING PROTEIN"/>
    <property type="match status" value="1"/>
</dbReference>
<dbReference type="InterPro" id="IPR033443">
    <property type="entry name" value="PROP1-like_PPR_dom"/>
</dbReference>
<accession>A0AA36JKY3</accession>
<feature type="compositionally biased region" description="Basic and acidic residues" evidence="3">
    <location>
        <begin position="824"/>
        <end position="844"/>
    </location>
</feature>
<dbReference type="Gene3D" id="1.25.40.10">
    <property type="entry name" value="Tetratricopeptide repeat domain"/>
    <property type="match status" value="4"/>
</dbReference>
<keyword evidence="1" id="KW-0677">Repeat</keyword>
<dbReference type="PROSITE" id="PS51375">
    <property type="entry name" value="PPR"/>
    <property type="match status" value="8"/>
</dbReference>
<dbReference type="Pfam" id="PF17177">
    <property type="entry name" value="PPR_long"/>
    <property type="match status" value="1"/>
</dbReference>
<feature type="region of interest" description="Disordered" evidence="3">
    <location>
        <begin position="821"/>
        <end position="844"/>
    </location>
</feature>
<evidence type="ECO:0000259" key="4">
    <source>
        <dbReference type="Pfam" id="PF17177"/>
    </source>
</evidence>
<organism evidence="5 6">
    <name type="scientific">Effrenium voratum</name>
    <dbReference type="NCBI Taxonomy" id="2562239"/>
    <lineage>
        <taxon>Eukaryota</taxon>
        <taxon>Sar</taxon>
        <taxon>Alveolata</taxon>
        <taxon>Dinophyceae</taxon>
        <taxon>Suessiales</taxon>
        <taxon>Symbiodiniaceae</taxon>
        <taxon>Effrenium</taxon>
    </lineage>
</organism>